<name>A0A8K0P0Q1_LADFU</name>
<organism evidence="2 3">
    <name type="scientific">Ladona fulva</name>
    <name type="common">Scarce chaser dragonfly</name>
    <name type="synonym">Libellula fulva</name>
    <dbReference type="NCBI Taxonomy" id="123851"/>
    <lineage>
        <taxon>Eukaryota</taxon>
        <taxon>Metazoa</taxon>
        <taxon>Ecdysozoa</taxon>
        <taxon>Arthropoda</taxon>
        <taxon>Hexapoda</taxon>
        <taxon>Insecta</taxon>
        <taxon>Pterygota</taxon>
        <taxon>Palaeoptera</taxon>
        <taxon>Odonata</taxon>
        <taxon>Epiprocta</taxon>
        <taxon>Anisoptera</taxon>
        <taxon>Libelluloidea</taxon>
        <taxon>Libellulidae</taxon>
        <taxon>Ladona</taxon>
    </lineage>
</organism>
<keyword evidence="3" id="KW-1185">Reference proteome</keyword>
<accession>A0A8K0P0Q1</accession>
<evidence type="ECO:0000313" key="2">
    <source>
        <dbReference type="EMBL" id="KAG8231410.1"/>
    </source>
</evidence>
<feature type="region of interest" description="Disordered" evidence="1">
    <location>
        <begin position="128"/>
        <end position="166"/>
    </location>
</feature>
<protein>
    <submittedName>
        <fullName evidence="2">Uncharacterized protein</fullName>
    </submittedName>
</protein>
<reference evidence="2" key="2">
    <citation type="submission" date="2017-10" db="EMBL/GenBank/DDBJ databases">
        <title>Ladona fulva Genome sequencing and assembly.</title>
        <authorList>
            <person name="Murali S."/>
            <person name="Richards S."/>
            <person name="Bandaranaike D."/>
            <person name="Bellair M."/>
            <person name="Blankenburg K."/>
            <person name="Chao H."/>
            <person name="Dinh H."/>
            <person name="Doddapaneni H."/>
            <person name="Dugan-Rocha S."/>
            <person name="Elkadiri S."/>
            <person name="Gnanaolivu R."/>
            <person name="Hernandez B."/>
            <person name="Skinner E."/>
            <person name="Javaid M."/>
            <person name="Lee S."/>
            <person name="Li M."/>
            <person name="Ming W."/>
            <person name="Munidasa M."/>
            <person name="Muniz J."/>
            <person name="Nguyen L."/>
            <person name="Hughes D."/>
            <person name="Osuji N."/>
            <person name="Pu L.-L."/>
            <person name="Puazo M."/>
            <person name="Qu C."/>
            <person name="Quiroz J."/>
            <person name="Raj R."/>
            <person name="Weissenberger G."/>
            <person name="Xin Y."/>
            <person name="Zou X."/>
            <person name="Han Y."/>
            <person name="Worley K."/>
            <person name="Muzny D."/>
            <person name="Gibbs R."/>
        </authorList>
    </citation>
    <scope>NUCLEOTIDE SEQUENCE</scope>
    <source>
        <strain evidence="2">Sampled in the wild</strain>
    </source>
</reference>
<dbReference type="OrthoDB" id="6588656at2759"/>
<dbReference type="Proteomes" id="UP000792457">
    <property type="component" value="Unassembled WGS sequence"/>
</dbReference>
<reference evidence="2" key="1">
    <citation type="submission" date="2013-04" db="EMBL/GenBank/DDBJ databases">
        <authorList>
            <person name="Qu J."/>
            <person name="Murali S.C."/>
            <person name="Bandaranaike D."/>
            <person name="Bellair M."/>
            <person name="Blankenburg K."/>
            <person name="Chao H."/>
            <person name="Dinh H."/>
            <person name="Doddapaneni H."/>
            <person name="Downs B."/>
            <person name="Dugan-Rocha S."/>
            <person name="Elkadiri S."/>
            <person name="Gnanaolivu R.D."/>
            <person name="Hernandez B."/>
            <person name="Javaid M."/>
            <person name="Jayaseelan J.C."/>
            <person name="Lee S."/>
            <person name="Li M."/>
            <person name="Ming W."/>
            <person name="Munidasa M."/>
            <person name="Muniz J."/>
            <person name="Nguyen L."/>
            <person name="Ongeri F."/>
            <person name="Osuji N."/>
            <person name="Pu L.-L."/>
            <person name="Puazo M."/>
            <person name="Qu C."/>
            <person name="Quiroz J."/>
            <person name="Raj R."/>
            <person name="Weissenberger G."/>
            <person name="Xin Y."/>
            <person name="Zou X."/>
            <person name="Han Y."/>
            <person name="Richards S."/>
            <person name="Worley K."/>
            <person name="Muzny D."/>
            <person name="Gibbs R."/>
        </authorList>
    </citation>
    <scope>NUCLEOTIDE SEQUENCE</scope>
    <source>
        <strain evidence="2">Sampled in the wild</strain>
    </source>
</reference>
<dbReference type="EMBL" id="KZ308555">
    <property type="protein sequence ID" value="KAG8231410.1"/>
    <property type="molecule type" value="Genomic_DNA"/>
</dbReference>
<feature type="compositionally biased region" description="Acidic residues" evidence="1">
    <location>
        <begin position="18"/>
        <end position="36"/>
    </location>
</feature>
<proteinExistence type="predicted"/>
<evidence type="ECO:0000256" key="1">
    <source>
        <dbReference type="SAM" id="MobiDB-lite"/>
    </source>
</evidence>
<feature type="region of interest" description="Disordered" evidence="1">
    <location>
        <begin position="204"/>
        <end position="225"/>
    </location>
</feature>
<feature type="compositionally biased region" description="Polar residues" evidence="1">
    <location>
        <begin position="133"/>
        <end position="155"/>
    </location>
</feature>
<dbReference type="AlphaFoldDB" id="A0A8K0P0Q1"/>
<sequence length="244" mass="27571">MAGNNEDTGENSSTKFLEEEDRSETSEPESDRDDDEKYPTLEPVYDGKQIEIDPKLVENGLSAISFRRLPQGLKLSRGTIQERNTFYNIHQPDLKKLSWVRKIPEECRKEAIEKMFLEIAKENVEVNDHSTELSHQPSSMNECHSTQNSTESSKTTVKKNKETSNSVNNEKSCLVLIMAPVQMQDHSDESVIRAMNDMREACSFESQEKRISREAGGGEEGEFEDKTKLCHAAFESSAGPTKCS</sequence>
<evidence type="ECO:0000313" key="3">
    <source>
        <dbReference type="Proteomes" id="UP000792457"/>
    </source>
</evidence>
<feature type="region of interest" description="Disordered" evidence="1">
    <location>
        <begin position="1"/>
        <end position="46"/>
    </location>
</feature>
<gene>
    <name evidence="2" type="ORF">J437_LFUL012420</name>
</gene>
<comment type="caution">
    <text evidence="2">The sequence shown here is derived from an EMBL/GenBank/DDBJ whole genome shotgun (WGS) entry which is preliminary data.</text>
</comment>
<feature type="compositionally biased region" description="Basic and acidic residues" evidence="1">
    <location>
        <begin position="204"/>
        <end position="213"/>
    </location>
</feature>